<dbReference type="Pfam" id="PF01124">
    <property type="entry name" value="MAPEG"/>
    <property type="match status" value="1"/>
</dbReference>
<dbReference type="SUPFAM" id="SSF161084">
    <property type="entry name" value="MAPEG domain-like"/>
    <property type="match status" value="1"/>
</dbReference>
<dbReference type="InterPro" id="IPR023352">
    <property type="entry name" value="MAPEG-like_dom_sf"/>
</dbReference>
<evidence type="ECO:0000256" key="2">
    <source>
        <dbReference type="ARBA" id="ARBA00022692"/>
    </source>
</evidence>
<dbReference type="InterPro" id="IPR001129">
    <property type="entry name" value="Membr-assoc_MAPEG"/>
</dbReference>
<dbReference type="PANTHER" id="PTHR35371:SF1">
    <property type="entry name" value="BLR7753 PROTEIN"/>
    <property type="match status" value="1"/>
</dbReference>
<dbReference type="OrthoDB" id="513661at2"/>
<dbReference type="PANTHER" id="PTHR35371">
    <property type="entry name" value="INNER MEMBRANE PROTEIN"/>
    <property type="match status" value="1"/>
</dbReference>
<dbReference type="STRING" id="1810504.PG2T_05595"/>
<keyword evidence="7" id="KW-1185">Reference proteome</keyword>
<evidence type="ECO:0000313" key="7">
    <source>
        <dbReference type="Proteomes" id="UP000092952"/>
    </source>
</evidence>
<evidence type="ECO:0000256" key="4">
    <source>
        <dbReference type="ARBA" id="ARBA00023136"/>
    </source>
</evidence>
<evidence type="ECO:0000256" key="1">
    <source>
        <dbReference type="ARBA" id="ARBA00004370"/>
    </source>
</evidence>
<comment type="subcellular location">
    <subcellularLocation>
        <location evidence="1">Membrane</location>
    </subcellularLocation>
</comment>
<accession>A0A1B1YSE1</accession>
<proteinExistence type="predicted"/>
<dbReference type="RefSeq" id="WP_068803304.1">
    <property type="nucleotide sequence ID" value="NZ_CP014671.1"/>
</dbReference>
<evidence type="ECO:0000256" key="3">
    <source>
        <dbReference type="ARBA" id="ARBA00022989"/>
    </source>
</evidence>
<dbReference type="Proteomes" id="UP000092952">
    <property type="component" value="Chromosome"/>
</dbReference>
<keyword evidence="2 5" id="KW-0812">Transmembrane</keyword>
<name>A0A1B1YSE1_9GAMM</name>
<feature type="transmembrane region" description="Helical" evidence="5">
    <location>
        <begin position="80"/>
        <end position="98"/>
    </location>
</feature>
<dbReference type="GO" id="GO:0016020">
    <property type="term" value="C:membrane"/>
    <property type="evidence" value="ECO:0007669"/>
    <property type="project" value="UniProtKB-SubCell"/>
</dbReference>
<sequence>MTIAYWCVLALVFFPPVLGAMAKSGGFDNSRPREALAAASGWRKRADWAQQNALENFAPFAAAVIIGHLTGLAQGTLDQLALAFVALRVLHAVFYIANQATLRSLSYVGGLACIIAIFVMAA</sequence>
<keyword evidence="3 5" id="KW-1133">Transmembrane helix</keyword>
<evidence type="ECO:0000256" key="5">
    <source>
        <dbReference type="SAM" id="Phobius"/>
    </source>
</evidence>
<evidence type="ECO:0000313" key="6">
    <source>
        <dbReference type="EMBL" id="ANX03716.1"/>
    </source>
</evidence>
<dbReference type="InParanoid" id="A0A1B1YSE1"/>
<dbReference type="Gene3D" id="1.20.120.550">
    <property type="entry name" value="Membrane associated eicosanoid/glutathione metabolism-like domain"/>
    <property type="match status" value="1"/>
</dbReference>
<dbReference type="AlphaFoldDB" id="A0A1B1YSE1"/>
<reference evidence="7" key="1">
    <citation type="submission" date="2016-03" db="EMBL/GenBank/DDBJ databases">
        <title>Complete genome sequence of Solimmundus cernigliae, representing a novel lineage of polycyclic aromatic hydrocarbon degraders within the Gammaproteobacteria.</title>
        <authorList>
            <person name="Singleton D.R."/>
            <person name="Dickey A.N."/>
            <person name="Scholl E.H."/>
            <person name="Wright F.A."/>
            <person name="Aitken M.D."/>
        </authorList>
    </citation>
    <scope>NUCLEOTIDE SEQUENCE [LARGE SCALE GENOMIC DNA]</scope>
    <source>
        <strain evidence="7">TR3.2</strain>
    </source>
</reference>
<dbReference type="KEGG" id="gbi:PG2T_05595"/>
<protein>
    <recommendedName>
        <fullName evidence="8">Glutathione metabolism protein</fullName>
    </recommendedName>
</protein>
<evidence type="ECO:0008006" key="8">
    <source>
        <dbReference type="Google" id="ProtNLM"/>
    </source>
</evidence>
<feature type="transmembrane region" description="Helical" evidence="5">
    <location>
        <begin position="104"/>
        <end position="121"/>
    </location>
</feature>
<keyword evidence="4 5" id="KW-0472">Membrane</keyword>
<dbReference type="EMBL" id="CP014671">
    <property type="protein sequence ID" value="ANX03716.1"/>
    <property type="molecule type" value="Genomic_DNA"/>
</dbReference>
<organism evidence="6 7">
    <name type="scientific">Immundisolibacter cernigliae</name>
    <dbReference type="NCBI Taxonomy" id="1810504"/>
    <lineage>
        <taxon>Bacteria</taxon>
        <taxon>Pseudomonadati</taxon>
        <taxon>Pseudomonadota</taxon>
        <taxon>Gammaproteobacteria</taxon>
        <taxon>Immundisolibacterales</taxon>
        <taxon>Immundisolibacteraceae</taxon>
        <taxon>Immundisolibacter</taxon>
    </lineage>
</organism>
<gene>
    <name evidence="6" type="ORF">PG2T_05595</name>
</gene>